<dbReference type="InterPro" id="IPR027417">
    <property type="entry name" value="P-loop_NTPase"/>
</dbReference>
<comment type="subcellular location">
    <subcellularLocation>
        <location evidence="1">Cell membrane</location>
        <topology evidence="1">Multi-pass membrane protein</topology>
    </subcellularLocation>
</comment>
<evidence type="ECO:0000256" key="3">
    <source>
        <dbReference type="ARBA" id="ARBA00022475"/>
    </source>
</evidence>
<dbReference type="Pfam" id="PF00664">
    <property type="entry name" value="ABC_membrane"/>
    <property type="match status" value="1"/>
</dbReference>
<dbReference type="PANTHER" id="PTHR43394">
    <property type="entry name" value="ATP-DEPENDENT PERMEASE MDL1, MITOCHONDRIAL"/>
    <property type="match status" value="1"/>
</dbReference>
<evidence type="ECO:0000259" key="10">
    <source>
        <dbReference type="PROSITE" id="PS50893"/>
    </source>
</evidence>
<feature type="transmembrane region" description="Helical" evidence="9">
    <location>
        <begin position="164"/>
        <end position="182"/>
    </location>
</feature>
<dbReference type="InterPro" id="IPR003593">
    <property type="entry name" value="AAA+_ATPase"/>
</dbReference>
<dbReference type="Gene3D" id="1.20.1560.10">
    <property type="entry name" value="ABC transporter type 1, transmembrane domain"/>
    <property type="match status" value="1"/>
</dbReference>
<dbReference type="HOGENOM" id="CLU_000604_84_3_2"/>
<evidence type="ECO:0000256" key="4">
    <source>
        <dbReference type="ARBA" id="ARBA00022692"/>
    </source>
</evidence>
<dbReference type="Gene3D" id="3.40.50.300">
    <property type="entry name" value="P-loop containing nucleotide triphosphate hydrolases"/>
    <property type="match status" value="1"/>
</dbReference>
<reference evidence="12 13" key="1">
    <citation type="journal article" date="2014" name="Int. J. Syst. Evol. Microbiol.">
        <title>Methanobacterium paludis sp. nov. and a novel strain of Methanobacterium lacus isolated from northern peatlands.</title>
        <authorList>
            <person name="Cadillo-Quiroz H."/>
            <person name="Brauer S.L."/>
            <person name="Goodson N."/>
            <person name="Yavitt J.B."/>
            <person name="Zinder S.H."/>
        </authorList>
    </citation>
    <scope>NUCLEOTIDE SEQUENCE [LARGE SCALE GENOMIC DNA]</scope>
    <source>
        <strain evidence="13">DSM 25820 / JCM 18151 / SWAN1</strain>
    </source>
</reference>
<dbReference type="InterPro" id="IPR017871">
    <property type="entry name" value="ABC_transporter-like_CS"/>
</dbReference>
<organism evidence="12 13">
    <name type="scientific">Methanobacterium paludis (strain DSM 25820 / JCM 18151 / SWAN1)</name>
    <dbReference type="NCBI Taxonomy" id="868131"/>
    <lineage>
        <taxon>Archaea</taxon>
        <taxon>Methanobacteriati</taxon>
        <taxon>Methanobacteriota</taxon>
        <taxon>Methanomada group</taxon>
        <taxon>Methanobacteria</taxon>
        <taxon>Methanobacteriales</taxon>
        <taxon>Methanobacteriaceae</taxon>
        <taxon>Methanobacterium</taxon>
    </lineage>
</organism>
<dbReference type="SUPFAM" id="SSF90123">
    <property type="entry name" value="ABC transporter transmembrane region"/>
    <property type="match status" value="1"/>
</dbReference>
<name>F6D720_METPW</name>
<keyword evidence="3" id="KW-1003">Cell membrane</keyword>
<sequence>MFQKENFKAKIQKSSTWMYMSTLKRVMSRKVVLAISLMVFISLTEAVGLLLLLPLMQLVGLDVGQGSLGQIAGLTAYFFSFIGLKPTLVMVLVIYVAVISLNAILRRWQTIKSFAIEYEFAAHLRKHLYKSITNTNWLFFIKMRASDFAHALTYEIERVSNGTYQFLTMISSIMVLFVYLIFTLKVYGLLTILILFVGVVLILILKKKASSSRSSGEELSYTSKDMYSSIIQHMDGMKTIKSFGMQKSNIGEFSKITDQVALRYTNAIRSYADVRAFFEIGSVVFLSVIVAVMIQVMNVPTAGVLLLIFLFVRMVPMFSSIQQSYQYFINMLPAFGTIVDLEKRCEDAAEPEIEIHKGSIPENFISKGISGVFLNNKAQGGSVLDECPVLNGGIELRNVSFSYLSDNNFAINELNLMIKTGETTAIVGRSGAGKSTVADMIMGLIQPDNGEMFLNGEKLTANQMVSWRNQIGYVAQETFLFNDTVRSNLLIANPEAHEKDIEDALKLAAAYDFVLNLPDGLETVIGDRGVKLSGGERQRIALARALLRKPSLLILDEATSNLDSENERHILGAIERLHGSITILIIAHRLSTIRRADVIYLIDGGSLVESGTWNGLVSKNGKFKAFCEVQGVINS</sequence>
<dbReference type="SMART" id="SM00382">
    <property type="entry name" value="AAA"/>
    <property type="match status" value="1"/>
</dbReference>
<dbReference type="RefSeq" id="WP_013825888.1">
    <property type="nucleotide sequence ID" value="NC_015574.1"/>
</dbReference>
<feature type="transmembrane region" description="Helical" evidence="9">
    <location>
        <begin position="87"/>
        <end position="105"/>
    </location>
</feature>
<evidence type="ECO:0000313" key="13">
    <source>
        <dbReference type="Proteomes" id="UP000009231"/>
    </source>
</evidence>
<dbReference type="GO" id="GO:0005886">
    <property type="term" value="C:plasma membrane"/>
    <property type="evidence" value="ECO:0007669"/>
    <property type="project" value="UniProtKB-SubCell"/>
</dbReference>
<dbReference type="EC" id="3.6.3.44" evidence="12"/>
<dbReference type="Proteomes" id="UP000009231">
    <property type="component" value="Chromosome"/>
</dbReference>
<feature type="transmembrane region" description="Helical" evidence="9">
    <location>
        <begin position="276"/>
        <end position="296"/>
    </location>
</feature>
<keyword evidence="12" id="KW-0378">Hydrolase</keyword>
<protein>
    <submittedName>
        <fullName evidence="12">Xenobiotic-transporting ATPase</fullName>
        <ecNumber evidence="12">3.6.3.44</ecNumber>
    </submittedName>
</protein>
<dbReference type="GO" id="GO:0005524">
    <property type="term" value="F:ATP binding"/>
    <property type="evidence" value="ECO:0007669"/>
    <property type="project" value="UniProtKB-KW"/>
</dbReference>
<evidence type="ECO:0000256" key="1">
    <source>
        <dbReference type="ARBA" id="ARBA00004651"/>
    </source>
</evidence>
<evidence type="ECO:0000256" key="8">
    <source>
        <dbReference type="ARBA" id="ARBA00023136"/>
    </source>
</evidence>
<dbReference type="GO" id="GO:0016887">
    <property type="term" value="F:ATP hydrolysis activity"/>
    <property type="evidence" value="ECO:0007669"/>
    <property type="project" value="InterPro"/>
</dbReference>
<keyword evidence="6" id="KW-0067">ATP-binding</keyword>
<feature type="transmembrane region" description="Helical" evidence="9">
    <location>
        <begin position="188"/>
        <end position="205"/>
    </location>
</feature>
<dbReference type="InterPro" id="IPR036640">
    <property type="entry name" value="ABC1_TM_sf"/>
</dbReference>
<evidence type="ECO:0000259" key="11">
    <source>
        <dbReference type="PROSITE" id="PS50929"/>
    </source>
</evidence>
<evidence type="ECO:0000256" key="9">
    <source>
        <dbReference type="SAM" id="Phobius"/>
    </source>
</evidence>
<gene>
    <name evidence="12" type="ordered locus">MSWAN_1372</name>
</gene>
<evidence type="ECO:0000256" key="7">
    <source>
        <dbReference type="ARBA" id="ARBA00022989"/>
    </source>
</evidence>
<feature type="transmembrane region" description="Helical" evidence="9">
    <location>
        <begin position="302"/>
        <end position="321"/>
    </location>
</feature>
<dbReference type="InterPro" id="IPR039421">
    <property type="entry name" value="Type_1_exporter"/>
</dbReference>
<dbReference type="AlphaFoldDB" id="F6D720"/>
<dbReference type="KEGG" id="mew:MSWAN_1372"/>
<feature type="domain" description="ABC transporter" evidence="10">
    <location>
        <begin position="394"/>
        <end position="629"/>
    </location>
</feature>
<feature type="domain" description="ABC transmembrane type-1" evidence="11">
    <location>
        <begin position="32"/>
        <end position="330"/>
    </location>
</feature>
<evidence type="ECO:0000256" key="2">
    <source>
        <dbReference type="ARBA" id="ARBA00022448"/>
    </source>
</evidence>
<dbReference type="EMBL" id="CP002772">
    <property type="protein sequence ID" value="AEG18387.1"/>
    <property type="molecule type" value="Genomic_DNA"/>
</dbReference>
<dbReference type="GO" id="GO:0015421">
    <property type="term" value="F:ABC-type oligopeptide transporter activity"/>
    <property type="evidence" value="ECO:0007669"/>
    <property type="project" value="TreeGrafter"/>
</dbReference>
<evidence type="ECO:0000256" key="5">
    <source>
        <dbReference type="ARBA" id="ARBA00022741"/>
    </source>
</evidence>
<dbReference type="FunFam" id="3.40.50.300:FF:000221">
    <property type="entry name" value="Multidrug ABC transporter ATP-binding protein"/>
    <property type="match status" value="1"/>
</dbReference>
<proteinExistence type="predicted"/>
<dbReference type="InterPro" id="IPR003439">
    <property type="entry name" value="ABC_transporter-like_ATP-bd"/>
</dbReference>
<evidence type="ECO:0000256" key="6">
    <source>
        <dbReference type="ARBA" id="ARBA00022840"/>
    </source>
</evidence>
<dbReference type="PROSITE" id="PS50893">
    <property type="entry name" value="ABC_TRANSPORTER_2"/>
    <property type="match status" value="1"/>
</dbReference>
<accession>F6D720</accession>
<keyword evidence="13" id="KW-1185">Reference proteome</keyword>
<keyword evidence="5" id="KW-0547">Nucleotide-binding</keyword>
<keyword evidence="8 9" id="KW-0472">Membrane</keyword>
<dbReference type="GeneID" id="10668877"/>
<dbReference type="STRING" id="868131.MSWAN_1372"/>
<dbReference type="InterPro" id="IPR011527">
    <property type="entry name" value="ABC1_TM_dom"/>
</dbReference>
<dbReference type="PROSITE" id="PS50929">
    <property type="entry name" value="ABC_TM1F"/>
    <property type="match status" value="1"/>
</dbReference>
<dbReference type="eggNOG" id="arCOG02841">
    <property type="taxonomic scope" value="Archaea"/>
</dbReference>
<keyword evidence="4 9" id="KW-0812">Transmembrane</keyword>
<evidence type="ECO:0000313" key="12">
    <source>
        <dbReference type="EMBL" id="AEG18387.1"/>
    </source>
</evidence>
<keyword evidence="2" id="KW-0813">Transport</keyword>
<dbReference type="PANTHER" id="PTHR43394:SF1">
    <property type="entry name" value="ATP-BINDING CASSETTE SUB-FAMILY B MEMBER 10, MITOCHONDRIAL"/>
    <property type="match status" value="1"/>
</dbReference>
<dbReference type="Pfam" id="PF00005">
    <property type="entry name" value="ABC_tran"/>
    <property type="match status" value="1"/>
</dbReference>
<keyword evidence="7 9" id="KW-1133">Transmembrane helix</keyword>
<dbReference type="SUPFAM" id="SSF52540">
    <property type="entry name" value="P-loop containing nucleoside triphosphate hydrolases"/>
    <property type="match status" value="1"/>
</dbReference>
<dbReference type="PROSITE" id="PS00211">
    <property type="entry name" value="ABC_TRANSPORTER_1"/>
    <property type="match status" value="1"/>
</dbReference>